<sequence>MSESGLPDRLRRDGHAVFKNSLHANGWLEKGELVRDPVRLDGLARAQAASIQTHWPTADLIVGASQCGAVLAAFVARHLALPVAFVNLQDGQMTFHRMNVPASPQRVVLVDDLISTGTDARLMVAEMRRAGHTVVGLSVWTVRQTALLPEVPLLTLWPHPYQTFSASACPQCAAGEAVRWEQVRE</sequence>
<protein>
    <submittedName>
        <fullName evidence="1">Uncharacterized protein</fullName>
    </submittedName>
</protein>
<dbReference type="KEGG" id="dpu:SU48_07800"/>
<evidence type="ECO:0000313" key="1">
    <source>
        <dbReference type="EMBL" id="ANE43685.1"/>
    </source>
</evidence>
<gene>
    <name evidence="1" type="ORF">SU48_07800</name>
</gene>
<dbReference type="STRING" id="1182568.SU48_07800"/>
<accession>A0A172T9I6</accession>
<dbReference type="Gene3D" id="3.40.50.2020">
    <property type="match status" value="1"/>
</dbReference>
<dbReference type="InterPro" id="IPR000836">
    <property type="entry name" value="PRTase_dom"/>
</dbReference>
<dbReference type="SUPFAM" id="SSF53271">
    <property type="entry name" value="PRTase-like"/>
    <property type="match status" value="1"/>
</dbReference>
<reference evidence="1 2" key="1">
    <citation type="submission" date="2015-01" db="EMBL/GenBank/DDBJ databases">
        <title>Deinococcus puniceus/DY1/ whole genome sequencing.</title>
        <authorList>
            <person name="Kim M.K."/>
            <person name="Srinivasan S."/>
            <person name="Lee J.-J."/>
        </authorList>
    </citation>
    <scope>NUCLEOTIDE SEQUENCE [LARGE SCALE GENOMIC DNA]</scope>
    <source>
        <strain evidence="1 2">DY1</strain>
    </source>
</reference>
<evidence type="ECO:0000313" key="2">
    <source>
        <dbReference type="Proteomes" id="UP000077363"/>
    </source>
</evidence>
<dbReference type="PATRIC" id="fig|1182568.3.peg.1621"/>
<dbReference type="Proteomes" id="UP000077363">
    <property type="component" value="Chromosome"/>
</dbReference>
<dbReference type="OrthoDB" id="68857at2"/>
<proteinExistence type="predicted"/>
<keyword evidence="2" id="KW-1185">Reference proteome</keyword>
<dbReference type="InterPro" id="IPR029057">
    <property type="entry name" value="PRTase-like"/>
</dbReference>
<name>A0A172T9I6_9DEIO</name>
<dbReference type="RefSeq" id="WP_064014755.1">
    <property type="nucleotide sequence ID" value="NZ_CP011387.1"/>
</dbReference>
<dbReference type="EMBL" id="CP011387">
    <property type="protein sequence ID" value="ANE43685.1"/>
    <property type="molecule type" value="Genomic_DNA"/>
</dbReference>
<organism evidence="1 2">
    <name type="scientific">Deinococcus puniceus</name>
    <dbReference type="NCBI Taxonomy" id="1182568"/>
    <lineage>
        <taxon>Bacteria</taxon>
        <taxon>Thermotogati</taxon>
        <taxon>Deinococcota</taxon>
        <taxon>Deinococci</taxon>
        <taxon>Deinococcales</taxon>
        <taxon>Deinococcaceae</taxon>
        <taxon>Deinococcus</taxon>
    </lineage>
</organism>
<dbReference type="CDD" id="cd06223">
    <property type="entry name" value="PRTases_typeI"/>
    <property type="match status" value="1"/>
</dbReference>
<dbReference type="AlphaFoldDB" id="A0A172T9I6"/>